<sequence length="32" mass="3807">MVVTKVVRSINRNNEASCYGYWQWVKMTQTTL</sequence>
<proteinExistence type="predicted"/>
<evidence type="ECO:0000313" key="2">
    <source>
        <dbReference type="Proteomes" id="UP001549200"/>
    </source>
</evidence>
<evidence type="ECO:0000313" key="1">
    <source>
        <dbReference type="EMBL" id="MET3573187.1"/>
    </source>
</evidence>
<organism evidence="1 2">
    <name type="scientific">Enterocloster citroniae</name>
    <dbReference type="NCBI Taxonomy" id="358743"/>
    <lineage>
        <taxon>Bacteria</taxon>
        <taxon>Bacillati</taxon>
        <taxon>Bacillota</taxon>
        <taxon>Clostridia</taxon>
        <taxon>Lachnospirales</taxon>
        <taxon>Lachnospiraceae</taxon>
        <taxon>Enterocloster</taxon>
    </lineage>
</organism>
<comment type="caution">
    <text evidence="1">The sequence shown here is derived from an EMBL/GenBank/DDBJ whole genome shotgun (WGS) entry which is preliminary data.</text>
</comment>
<keyword evidence="2" id="KW-1185">Reference proteome</keyword>
<dbReference type="EMBL" id="JBEPLZ010000026">
    <property type="protein sequence ID" value="MET3573187.1"/>
    <property type="molecule type" value="Genomic_DNA"/>
</dbReference>
<reference evidence="1 2" key="1">
    <citation type="submission" date="2024-06" db="EMBL/GenBank/DDBJ databases">
        <title>Genomic Encyclopedia of Type Strains, Phase IV (KMG-IV): sequencing the most valuable type-strain genomes for metagenomic binning, comparative biology and taxonomic classification.</title>
        <authorList>
            <person name="Goeker M."/>
        </authorList>
    </citation>
    <scope>NUCLEOTIDE SEQUENCE [LARGE SCALE GENOMIC DNA]</scope>
    <source>
        <strain evidence="1 2">DSM 19261</strain>
    </source>
</reference>
<gene>
    <name evidence="1" type="ORF">ABID13_004847</name>
</gene>
<name>A0ABV2G543_9FIRM</name>
<accession>A0ABV2G543</accession>
<protein>
    <submittedName>
        <fullName evidence="1">Uncharacterized protein</fullName>
    </submittedName>
</protein>
<dbReference type="Proteomes" id="UP001549200">
    <property type="component" value="Unassembled WGS sequence"/>
</dbReference>